<proteinExistence type="predicted"/>
<comment type="caution">
    <text evidence="2">The sequence shown here is derived from an EMBL/GenBank/DDBJ whole genome shotgun (WGS) entry which is preliminary data.</text>
</comment>
<dbReference type="EMBL" id="LNXU01000014">
    <property type="protein sequence ID" value="KTC74611.1"/>
    <property type="molecule type" value="Genomic_DNA"/>
</dbReference>
<dbReference type="Proteomes" id="UP000054695">
    <property type="component" value="Unassembled WGS sequence"/>
</dbReference>
<feature type="transmembrane region" description="Helical" evidence="1">
    <location>
        <begin position="134"/>
        <end position="156"/>
    </location>
</feature>
<evidence type="ECO:0000256" key="1">
    <source>
        <dbReference type="SAM" id="Phobius"/>
    </source>
</evidence>
<dbReference type="PATRIC" id="fig|447.4.peg.1374"/>
<feature type="transmembrane region" description="Helical" evidence="1">
    <location>
        <begin position="277"/>
        <end position="299"/>
    </location>
</feature>
<organism evidence="2 3">
    <name type="scientific">Legionella bozemanae</name>
    <name type="common">Fluoribacter bozemanae</name>
    <dbReference type="NCBI Taxonomy" id="447"/>
    <lineage>
        <taxon>Bacteria</taxon>
        <taxon>Pseudomonadati</taxon>
        <taxon>Pseudomonadota</taxon>
        <taxon>Gammaproteobacteria</taxon>
        <taxon>Legionellales</taxon>
        <taxon>Legionellaceae</taxon>
        <taxon>Legionella</taxon>
    </lineage>
</organism>
<protein>
    <submittedName>
        <fullName evidence="2">Coiled-coil protein</fullName>
    </submittedName>
</protein>
<keyword evidence="1" id="KW-1133">Transmembrane helix</keyword>
<feature type="transmembrane region" description="Helical" evidence="1">
    <location>
        <begin position="242"/>
        <end position="271"/>
    </location>
</feature>
<reference evidence="2 3" key="1">
    <citation type="submission" date="2015-11" db="EMBL/GenBank/DDBJ databases">
        <title>Genomic analysis of 38 Legionella species identifies large and diverse effector repertoires.</title>
        <authorList>
            <person name="Burstein D."/>
            <person name="Amaro F."/>
            <person name="Zusman T."/>
            <person name="Lifshitz Z."/>
            <person name="Cohen O."/>
            <person name="Gilbert J.A."/>
            <person name="Pupko T."/>
            <person name="Shuman H.A."/>
            <person name="Segal G."/>
        </authorList>
    </citation>
    <scope>NUCLEOTIDE SEQUENCE [LARGE SCALE GENOMIC DNA]</scope>
    <source>
        <strain evidence="2 3">WIGA</strain>
    </source>
</reference>
<dbReference type="RefSeq" id="WP_058458956.1">
    <property type="nucleotide sequence ID" value="NZ_CAAAIY010000008.1"/>
</dbReference>
<accession>A0A0W0RU76</accession>
<keyword evidence="3" id="KW-1185">Reference proteome</keyword>
<gene>
    <name evidence="2" type="ORF">Lboz_1287</name>
</gene>
<name>A0A0W0RU76_LEGBO</name>
<evidence type="ECO:0000313" key="3">
    <source>
        <dbReference type="Proteomes" id="UP000054695"/>
    </source>
</evidence>
<dbReference type="AlphaFoldDB" id="A0A0W0RU76"/>
<evidence type="ECO:0000313" key="2">
    <source>
        <dbReference type="EMBL" id="KTC74611.1"/>
    </source>
</evidence>
<keyword evidence="1" id="KW-0472">Membrane</keyword>
<dbReference type="OrthoDB" id="5653038at2"/>
<keyword evidence="1" id="KW-0812">Transmembrane</keyword>
<feature type="transmembrane region" description="Helical" evidence="1">
    <location>
        <begin position="102"/>
        <end position="128"/>
    </location>
</feature>
<sequence length="417" mass="46316">MNIEISLRSQKLIIKYLLASGVHPREHLSISLPADFITLMSWLDEQQIKNSEEPSKEKKQKIEFILVSLRTELLQALFLSMKGDDTNLPKEVENNTQDKIKFALLTMAGILVAACQGFDGIVTMLSIFSLPSSIILGIGFAFSILSVVVFCGFDLVKVSNALGIKLSDAYKLLDAYLLQLQMIKSIRKKIDDYYLSDLSSSDLQQLKLIISMLQKHLASLTKAGKQFEEALKSERIQTVKTLISGVSALLFFGGGFFTGQSVAFFMSGLILNSAIPAFWPVIIFSAIVGLAALSLYWYVERPVLDKLVSSWFGLNEESVQKLCDKPLIIKEEKKLENLQGKVTSAAARVSKQIAQSEHLIDGHEELENNDSVPRRVVISARVGTNYYSFLKPPKSPAALPTIDVEDEHLENASCCFI</sequence>